<dbReference type="GO" id="GO:0006002">
    <property type="term" value="P:fructose 6-phosphate metabolic process"/>
    <property type="evidence" value="ECO:0007669"/>
    <property type="project" value="TreeGrafter"/>
</dbReference>
<dbReference type="GO" id="GO:0005975">
    <property type="term" value="P:carbohydrate metabolic process"/>
    <property type="evidence" value="ECO:0007669"/>
    <property type="project" value="UniProtKB-UniRule"/>
</dbReference>
<dbReference type="SUPFAM" id="SSF56235">
    <property type="entry name" value="N-terminal nucleophile aminohydrolases (Ntn hydrolases)"/>
    <property type="match status" value="1"/>
</dbReference>
<dbReference type="GO" id="GO:0004360">
    <property type="term" value="F:glutamine-fructose-6-phosphate transaminase (isomerizing) activity"/>
    <property type="evidence" value="ECO:0007669"/>
    <property type="project" value="UniProtKB-UniRule"/>
</dbReference>
<dbReference type="PROSITE" id="PS51464">
    <property type="entry name" value="SIS"/>
    <property type="match status" value="2"/>
</dbReference>
<comment type="subcellular location">
    <subcellularLocation>
        <location evidence="2 10">Cytoplasm</location>
    </subcellularLocation>
</comment>
<dbReference type="Gene3D" id="3.60.20.10">
    <property type="entry name" value="Glutamine Phosphoribosylpyrophosphate, subunit 1, domain 1"/>
    <property type="match status" value="1"/>
</dbReference>
<evidence type="ECO:0000256" key="5">
    <source>
        <dbReference type="ARBA" id="ARBA00022490"/>
    </source>
</evidence>
<evidence type="ECO:0000259" key="11">
    <source>
        <dbReference type="PROSITE" id="PS51278"/>
    </source>
</evidence>
<keyword evidence="6 10" id="KW-0032">Aminotransferase</keyword>
<evidence type="ECO:0000313" key="14">
    <source>
        <dbReference type="Proteomes" id="UP000008192"/>
    </source>
</evidence>
<keyword evidence="7 10" id="KW-0808">Transferase</keyword>
<dbReference type="InterPro" id="IPR029055">
    <property type="entry name" value="Ntn_hydrolases_N"/>
</dbReference>
<evidence type="ECO:0000259" key="12">
    <source>
        <dbReference type="PROSITE" id="PS51464"/>
    </source>
</evidence>
<evidence type="ECO:0000256" key="7">
    <source>
        <dbReference type="ARBA" id="ARBA00022679"/>
    </source>
</evidence>
<keyword evidence="9" id="KW-0315">Glutamine amidotransferase</keyword>
<dbReference type="FunFam" id="3.40.50.10490:FF:000002">
    <property type="entry name" value="Glutamine--fructose-6-phosphate aminotransferase [isomerizing]"/>
    <property type="match status" value="1"/>
</dbReference>
<dbReference type="CDD" id="cd00714">
    <property type="entry name" value="GFAT"/>
    <property type="match status" value="1"/>
</dbReference>
<dbReference type="Pfam" id="PF01380">
    <property type="entry name" value="SIS"/>
    <property type="match status" value="2"/>
</dbReference>
<gene>
    <name evidence="10 13" type="primary">glmS</name>
    <name evidence="13" type="ordered locus">TPEGAU_0861</name>
</gene>
<dbReference type="InterPro" id="IPR046348">
    <property type="entry name" value="SIS_dom_sf"/>
</dbReference>
<dbReference type="PROSITE" id="PS51278">
    <property type="entry name" value="GATASE_TYPE_2"/>
    <property type="match status" value="1"/>
</dbReference>
<evidence type="ECO:0000256" key="1">
    <source>
        <dbReference type="ARBA" id="ARBA00001031"/>
    </source>
</evidence>
<dbReference type="EC" id="2.6.1.16" evidence="3 10"/>
<dbReference type="Proteomes" id="UP000008192">
    <property type="component" value="Chromosome"/>
</dbReference>
<proteinExistence type="inferred from homology"/>
<feature type="initiator methionine" description="Removed" evidence="10">
    <location>
        <position position="1"/>
    </location>
</feature>
<dbReference type="InterPro" id="IPR017932">
    <property type="entry name" value="GATase_2_dom"/>
</dbReference>
<dbReference type="FunFam" id="3.40.50.10490:FF:000001">
    <property type="entry name" value="Glutamine--fructose-6-phosphate aminotransferase [isomerizing]"/>
    <property type="match status" value="1"/>
</dbReference>
<dbReference type="GO" id="GO:0006047">
    <property type="term" value="P:UDP-N-acetylglucosamine metabolic process"/>
    <property type="evidence" value="ECO:0007669"/>
    <property type="project" value="TreeGrafter"/>
</dbReference>
<dbReference type="NCBIfam" id="NF001484">
    <property type="entry name" value="PRK00331.1"/>
    <property type="match status" value="1"/>
</dbReference>
<evidence type="ECO:0000256" key="6">
    <source>
        <dbReference type="ARBA" id="ARBA00022576"/>
    </source>
</evidence>
<dbReference type="InterPro" id="IPR035490">
    <property type="entry name" value="GlmS/FrlB_SIS"/>
</dbReference>
<dbReference type="HAMAP" id="MF_00164">
    <property type="entry name" value="GlmS"/>
    <property type="match status" value="1"/>
</dbReference>
<dbReference type="InterPro" id="IPR047084">
    <property type="entry name" value="GFAT_N"/>
</dbReference>
<comment type="subunit">
    <text evidence="10">Homodimer.</text>
</comment>
<evidence type="ECO:0000256" key="2">
    <source>
        <dbReference type="ARBA" id="ARBA00004496"/>
    </source>
</evidence>
<dbReference type="GO" id="GO:0097367">
    <property type="term" value="F:carbohydrate derivative binding"/>
    <property type="evidence" value="ECO:0007669"/>
    <property type="project" value="InterPro"/>
</dbReference>
<dbReference type="FunFam" id="3.60.20.10:FF:000006">
    <property type="entry name" value="Glutamine--fructose-6-phosphate aminotransferase [isomerizing]"/>
    <property type="match status" value="1"/>
</dbReference>
<evidence type="ECO:0000256" key="3">
    <source>
        <dbReference type="ARBA" id="ARBA00012916"/>
    </source>
</evidence>
<sequence length="635" mass="69137">MCGIVGMVAGRDVSGLLLEGLRRLEYRGYDSAGIAVVGSDCALRLLRCEGRVQSLCALLGQSPLCGTMGIAHTRWATHGKPCAANAHPHCSESVAIVHNGIVENHRSLREMLVTRGYCFHSQTDSEVLAHLLHWELRYTAHLLLAVKKVLTQVRGTYGLLCMDAASPGRLIAARSGSPLAVGLGCGENFVTSDPLALAHVTQRFLYLEEGDIADVHRDSVCVHDAQGNVVARPVVTYQMQLCTQDKGTHRHHMHQEIWQQPHAIRHTLNAYMSFSSSSRAQVRTFGEDRVLDGTSCKTFERLFRRITRVRIIACGTSYHAGLVARYWFEAFAGVGCQVEIASEYRYRTSVVHAREIVLTISQSGETADTIAALRLAKTQGYLCAIAICNGARSTLVRESDAVLLTHAGSEIGVASTKSFTTQLVCLLVLTRMIAQAKKILTQEPEDALSAALQRLPQDVEHVLECEADVARCARHFVRAQHALFLGRGELYPIAIESALKLKEISYIHAEAYAAGELKHGPLALVDAQMPVVVIAPASPGVLFEKMASNIEEVRARGGMLYIFTDAPEHFGPVCTPEADAPEGACSQIVTVPSVSPLTAPIFYAVPLQLLAYHIALLKGTDIDQPRNLAKSVTVE</sequence>
<evidence type="ECO:0000256" key="9">
    <source>
        <dbReference type="ARBA" id="ARBA00022962"/>
    </source>
</evidence>
<dbReference type="SUPFAM" id="SSF53697">
    <property type="entry name" value="SIS domain"/>
    <property type="match status" value="1"/>
</dbReference>
<dbReference type="NCBIfam" id="TIGR01135">
    <property type="entry name" value="glmS"/>
    <property type="match status" value="1"/>
</dbReference>
<dbReference type="GO" id="GO:0006487">
    <property type="term" value="P:protein N-linked glycosylation"/>
    <property type="evidence" value="ECO:0007669"/>
    <property type="project" value="TreeGrafter"/>
</dbReference>
<dbReference type="Gene3D" id="3.40.50.10490">
    <property type="entry name" value="Glucose-6-phosphate isomerase like protein, domain 1"/>
    <property type="match status" value="2"/>
</dbReference>
<dbReference type="CDD" id="cd05009">
    <property type="entry name" value="SIS_GlmS_GlmD_2"/>
    <property type="match status" value="1"/>
</dbReference>
<organism evidence="13 14">
    <name type="scientific">Treponema pallidum subsp. pertenue (strain Gauthier)</name>
    <dbReference type="NCBI Taxonomy" id="491080"/>
    <lineage>
        <taxon>Bacteria</taxon>
        <taxon>Pseudomonadati</taxon>
        <taxon>Spirochaetota</taxon>
        <taxon>Spirochaetia</taxon>
        <taxon>Spirochaetales</taxon>
        <taxon>Treponemataceae</taxon>
        <taxon>Treponema</taxon>
    </lineage>
</organism>
<evidence type="ECO:0000256" key="4">
    <source>
        <dbReference type="ARBA" id="ARBA00016090"/>
    </source>
</evidence>
<feature type="domain" description="SIS" evidence="12">
    <location>
        <begin position="472"/>
        <end position="625"/>
    </location>
</feature>
<comment type="function">
    <text evidence="10">Catalyzes the first step in hexosamine metabolism, converting fructose-6P into glucosamine-6P using glutamine as a nitrogen source.</text>
</comment>
<feature type="domain" description="SIS" evidence="12">
    <location>
        <begin position="299"/>
        <end position="439"/>
    </location>
</feature>
<dbReference type="InterPro" id="IPR035466">
    <property type="entry name" value="GlmS/AgaS_SIS"/>
</dbReference>
<dbReference type="PANTHER" id="PTHR10937:SF0">
    <property type="entry name" value="GLUTAMINE--FRUCTOSE-6-PHOSPHATE TRANSAMINASE (ISOMERIZING)"/>
    <property type="match status" value="1"/>
</dbReference>
<reference evidence="14" key="1">
    <citation type="journal article" date="2012" name="PLoS Negl. Trop. Dis.">
        <title>Whole genome sequences of three Treponema pallidum ssp. pertenue strains: yaws and syphilis treponemes differ in less than 0.2% of the genome sequence.</title>
        <authorList>
            <person name="Cejkova D."/>
            <person name="Zobanikova M."/>
            <person name="Chen L."/>
            <person name="Pospisilova P."/>
            <person name="Strouhal M."/>
            <person name="Qin X."/>
            <person name="Mikalova L."/>
            <person name="Norris S.J."/>
            <person name="Muzny D.M."/>
            <person name="Gibbs R.A."/>
            <person name="Fulton L.L."/>
            <person name="Sodergren E."/>
            <person name="Weinstock G.M."/>
            <person name="Smajs D."/>
        </authorList>
    </citation>
    <scope>NUCLEOTIDE SEQUENCE [LARGE SCALE GENOMIC DNA]</scope>
    <source>
        <strain evidence="14">Gauthier</strain>
    </source>
</reference>
<feature type="active site" description="Nucleophile; for GATase activity" evidence="10">
    <location>
        <position position="2"/>
    </location>
</feature>
<dbReference type="EMBL" id="CP002376">
    <property type="protein sequence ID" value="AEZ60130.1"/>
    <property type="molecule type" value="Genomic_DNA"/>
</dbReference>
<dbReference type="KEGG" id="tpg:TPEGAU_0861"/>
<dbReference type="InterPro" id="IPR001347">
    <property type="entry name" value="SIS_dom"/>
</dbReference>
<dbReference type="RefSeq" id="WP_014342620.1">
    <property type="nucleotide sequence ID" value="NC_016843.1"/>
</dbReference>
<evidence type="ECO:0000256" key="8">
    <source>
        <dbReference type="ARBA" id="ARBA00022737"/>
    </source>
</evidence>
<dbReference type="PANTHER" id="PTHR10937">
    <property type="entry name" value="GLUCOSAMINE--FRUCTOSE-6-PHOSPHATE AMINOTRANSFERASE, ISOMERIZING"/>
    <property type="match status" value="1"/>
</dbReference>
<dbReference type="GO" id="GO:0046349">
    <property type="term" value="P:amino sugar biosynthetic process"/>
    <property type="evidence" value="ECO:0007669"/>
    <property type="project" value="UniProtKB-ARBA"/>
</dbReference>
<dbReference type="InterPro" id="IPR005855">
    <property type="entry name" value="GFAT"/>
</dbReference>
<dbReference type="AlphaFoldDB" id="A0AAU8PUH7"/>
<feature type="active site" description="For Fru-6P isomerization activity" evidence="10">
    <location>
        <position position="630"/>
    </location>
</feature>
<dbReference type="CDD" id="cd05008">
    <property type="entry name" value="SIS_GlmS_GlmD_1"/>
    <property type="match status" value="1"/>
</dbReference>
<feature type="domain" description="Glutamine amidotransferase type-2" evidence="11">
    <location>
        <begin position="2"/>
        <end position="218"/>
    </location>
</feature>
<evidence type="ECO:0000256" key="10">
    <source>
        <dbReference type="HAMAP-Rule" id="MF_00164"/>
    </source>
</evidence>
<dbReference type="GO" id="GO:0005829">
    <property type="term" value="C:cytosol"/>
    <property type="evidence" value="ECO:0007669"/>
    <property type="project" value="TreeGrafter"/>
</dbReference>
<dbReference type="Pfam" id="PF13522">
    <property type="entry name" value="GATase_6"/>
    <property type="match status" value="1"/>
</dbReference>
<evidence type="ECO:0000313" key="13">
    <source>
        <dbReference type="EMBL" id="AEZ60130.1"/>
    </source>
</evidence>
<keyword evidence="8" id="KW-0677">Repeat</keyword>
<name>A0AAU8PUH7_TREPG</name>
<comment type="catalytic activity">
    <reaction evidence="1 10">
        <text>D-fructose 6-phosphate + L-glutamine = D-glucosamine 6-phosphate + L-glutamate</text>
        <dbReference type="Rhea" id="RHEA:13237"/>
        <dbReference type="ChEBI" id="CHEBI:29985"/>
        <dbReference type="ChEBI" id="CHEBI:58359"/>
        <dbReference type="ChEBI" id="CHEBI:58725"/>
        <dbReference type="ChEBI" id="CHEBI:61527"/>
        <dbReference type="EC" id="2.6.1.16"/>
    </reaction>
</comment>
<protein>
    <recommendedName>
        <fullName evidence="4 10">Glutamine--fructose-6-phosphate aminotransferase [isomerizing]</fullName>
        <ecNumber evidence="3 10">2.6.1.16</ecNumber>
    </recommendedName>
    <alternativeName>
        <fullName evidence="10">D-fructose-6-phosphate amidotransferase</fullName>
    </alternativeName>
    <alternativeName>
        <fullName evidence="10">GFAT</fullName>
    </alternativeName>
    <alternativeName>
        <fullName evidence="10">Glucosamine-6-phosphate synthase</fullName>
    </alternativeName>
    <alternativeName>
        <fullName evidence="10">Hexosephosphate aminotransferase</fullName>
    </alternativeName>
    <alternativeName>
        <fullName evidence="10">L-glutamine--D-fructose-6-phosphate amidotransferase</fullName>
    </alternativeName>
</protein>
<keyword evidence="5 10" id="KW-0963">Cytoplasm</keyword>
<accession>A0AAU8PUH7</accession>